<dbReference type="EMBL" id="JAQQWL010000008">
    <property type="protein sequence ID" value="KAK8061323.1"/>
    <property type="molecule type" value="Genomic_DNA"/>
</dbReference>
<comment type="caution">
    <text evidence="2">The sequence shown here is derived from an EMBL/GenBank/DDBJ whole genome shotgun (WGS) entry which is preliminary data.</text>
</comment>
<evidence type="ECO:0000313" key="3">
    <source>
        <dbReference type="Proteomes" id="UP001480595"/>
    </source>
</evidence>
<feature type="compositionally biased region" description="Polar residues" evidence="1">
    <location>
        <begin position="35"/>
        <end position="48"/>
    </location>
</feature>
<dbReference type="Proteomes" id="UP001480595">
    <property type="component" value="Unassembled WGS sequence"/>
</dbReference>
<evidence type="ECO:0000313" key="2">
    <source>
        <dbReference type="EMBL" id="KAK8061323.1"/>
    </source>
</evidence>
<gene>
    <name evidence="2" type="ORF">PG994_007689</name>
</gene>
<protein>
    <submittedName>
        <fullName evidence="2">Uncharacterized protein</fullName>
    </submittedName>
</protein>
<dbReference type="RefSeq" id="XP_066714585.1">
    <property type="nucleotide sequence ID" value="XM_066859098.1"/>
</dbReference>
<feature type="region of interest" description="Disordered" evidence="1">
    <location>
        <begin position="29"/>
        <end position="56"/>
    </location>
</feature>
<keyword evidence="3" id="KW-1185">Reference proteome</keyword>
<proteinExistence type="predicted"/>
<organism evidence="2 3">
    <name type="scientific">Apiospora phragmitis</name>
    <dbReference type="NCBI Taxonomy" id="2905665"/>
    <lineage>
        <taxon>Eukaryota</taxon>
        <taxon>Fungi</taxon>
        <taxon>Dikarya</taxon>
        <taxon>Ascomycota</taxon>
        <taxon>Pezizomycotina</taxon>
        <taxon>Sordariomycetes</taxon>
        <taxon>Xylariomycetidae</taxon>
        <taxon>Amphisphaeriales</taxon>
        <taxon>Apiosporaceae</taxon>
        <taxon>Apiospora</taxon>
    </lineage>
</organism>
<reference evidence="2 3" key="1">
    <citation type="submission" date="2023-01" db="EMBL/GenBank/DDBJ databases">
        <title>Analysis of 21 Apiospora genomes using comparative genomics revels a genus with tremendous synthesis potential of carbohydrate active enzymes and secondary metabolites.</title>
        <authorList>
            <person name="Sorensen T."/>
        </authorList>
    </citation>
    <scope>NUCLEOTIDE SEQUENCE [LARGE SCALE GENOMIC DNA]</scope>
    <source>
        <strain evidence="2 3">CBS 135458</strain>
    </source>
</reference>
<accession>A0ABR1UU16</accession>
<feature type="compositionally biased region" description="Basic residues" evidence="1">
    <location>
        <begin position="93"/>
        <end position="103"/>
    </location>
</feature>
<feature type="compositionally biased region" description="Basic and acidic residues" evidence="1">
    <location>
        <begin position="143"/>
        <end position="168"/>
    </location>
</feature>
<feature type="region of interest" description="Disordered" evidence="1">
    <location>
        <begin position="71"/>
        <end position="168"/>
    </location>
</feature>
<evidence type="ECO:0000256" key="1">
    <source>
        <dbReference type="SAM" id="MobiDB-lite"/>
    </source>
</evidence>
<sequence>MAPKKNTDNGGASAPLVSDNHIKLIDSMFKASPPSAKQSINWTATSKLTGHKDAKSCRETFRQACEKYGWFKAEEDENNNNDGTPGSASAKKNNPKKPTKGTKKNTPAKDTAADVSGDEVESPTKKRKGKANNGLETPMKKTKLSDEAKDEVMDEAKEEAKEEHANEV</sequence>
<dbReference type="GeneID" id="92092161"/>
<name>A0ABR1UU16_9PEZI</name>